<organism evidence="1 2">
    <name type="scientific">Phytophthora palmivora</name>
    <dbReference type="NCBI Taxonomy" id="4796"/>
    <lineage>
        <taxon>Eukaryota</taxon>
        <taxon>Sar</taxon>
        <taxon>Stramenopiles</taxon>
        <taxon>Oomycota</taxon>
        <taxon>Peronosporomycetes</taxon>
        <taxon>Peronosporales</taxon>
        <taxon>Peronosporaceae</taxon>
        <taxon>Phytophthora</taxon>
    </lineage>
</organism>
<dbReference type="Proteomes" id="UP000237271">
    <property type="component" value="Unassembled WGS sequence"/>
</dbReference>
<keyword evidence="2" id="KW-1185">Reference proteome</keyword>
<dbReference type="EMBL" id="NCKW01002816">
    <property type="protein sequence ID" value="POM77226.1"/>
    <property type="molecule type" value="Genomic_DNA"/>
</dbReference>
<sequence>MAEATGGAMLADDELVKMGKAFAAAQKGAGLNDDQVSKLSKMFSGADFADDALKITDDEAAKTFELVKKANAGDGVGLNDGEVAALAIAFASAQKTVQLTDDQVFKLSKMIADQMKVKEAAKVSDDEVAKVSEIFKKANAGATGEVKYTDAELAMFGKSFAAAQKGASLSDEQVGNLAKLFAGVKQATTTSDENVAKLSQELVVVAQKDKKSWSTLKKVIVGTLGVSVGGAVIYATA</sequence>
<evidence type="ECO:0008006" key="3">
    <source>
        <dbReference type="Google" id="ProtNLM"/>
    </source>
</evidence>
<dbReference type="AlphaFoldDB" id="A0A2P4YHD9"/>
<reference evidence="1 2" key="1">
    <citation type="journal article" date="2017" name="Genome Biol. Evol.">
        <title>Phytophthora megakarya and P. palmivora, closely related causal agents of cacao black pod rot, underwent increases in genome sizes and gene numbers by different mechanisms.</title>
        <authorList>
            <person name="Ali S.S."/>
            <person name="Shao J."/>
            <person name="Lary D.J."/>
            <person name="Kronmiller B."/>
            <person name="Shen D."/>
            <person name="Strem M.D."/>
            <person name="Amoako-Attah I."/>
            <person name="Akrofi A.Y."/>
            <person name="Begoude B.A."/>
            <person name="Ten Hoopen G.M."/>
            <person name="Coulibaly K."/>
            <person name="Kebe B.I."/>
            <person name="Melnick R.L."/>
            <person name="Guiltinan M.J."/>
            <person name="Tyler B.M."/>
            <person name="Meinhardt L.W."/>
            <person name="Bailey B.A."/>
        </authorList>
    </citation>
    <scope>NUCLEOTIDE SEQUENCE [LARGE SCALE GENOMIC DNA]</scope>
    <source>
        <strain evidence="2">sbr112.9</strain>
    </source>
</reference>
<protein>
    <recommendedName>
        <fullName evidence="3">Secreted RxLR effector peptide protein</fullName>
    </recommendedName>
</protein>
<feature type="non-terminal residue" evidence="1">
    <location>
        <position position="237"/>
    </location>
</feature>
<evidence type="ECO:0000313" key="2">
    <source>
        <dbReference type="Proteomes" id="UP000237271"/>
    </source>
</evidence>
<dbReference type="OrthoDB" id="116496at2759"/>
<comment type="caution">
    <text evidence="1">The sequence shown here is derived from an EMBL/GenBank/DDBJ whole genome shotgun (WGS) entry which is preliminary data.</text>
</comment>
<accession>A0A2P4YHD9</accession>
<evidence type="ECO:0000313" key="1">
    <source>
        <dbReference type="EMBL" id="POM77226.1"/>
    </source>
</evidence>
<proteinExistence type="predicted"/>
<name>A0A2P4YHD9_9STRA</name>
<gene>
    <name evidence="1" type="ORF">PHPALM_5421</name>
</gene>